<evidence type="ECO:0000256" key="2">
    <source>
        <dbReference type="SAM" id="Phobius"/>
    </source>
</evidence>
<feature type="compositionally biased region" description="Gly residues" evidence="1">
    <location>
        <begin position="344"/>
        <end position="405"/>
    </location>
</feature>
<dbReference type="AlphaFoldDB" id="A0A6V7SFI0"/>
<feature type="compositionally biased region" description="Polar residues" evidence="1">
    <location>
        <begin position="604"/>
        <end position="621"/>
    </location>
</feature>
<dbReference type="VEuPathDB" id="PlasmoDB:PVPCR_0300140"/>
<dbReference type="VEuPathDB" id="PlasmoDB:PVVCY_1100080"/>
<organism evidence="3 4">
    <name type="scientific">Plasmodium vinckei</name>
    <dbReference type="NCBI Taxonomy" id="5860"/>
    <lineage>
        <taxon>Eukaryota</taxon>
        <taxon>Sar</taxon>
        <taxon>Alveolata</taxon>
        <taxon>Apicomplexa</taxon>
        <taxon>Aconoidasida</taxon>
        <taxon>Haemosporida</taxon>
        <taxon>Plasmodiidae</taxon>
        <taxon>Plasmodium</taxon>
        <taxon>Plasmodium (Vinckeia)</taxon>
    </lineage>
</organism>
<evidence type="ECO:0000313" key="4">
    <source>
        <dbReference type="Proteomes" id="UP000515697"/>
    </source>
</evidence>
<evidence type="ECO:0000313" key="3">
    <source>
        <dbReference type="EMBL" id="CAD2096858.1"/>
    </source>
</evidence>
<dbReference type="VEuPathDB" id="PlasmoDB:PVLDE_0300020"/>
<reference evidence="3 4" key="1">
    <citation type="submission" date="2020-08" db="EMBL/GenBank/DDBJ databases">
        <authorList>
            <person name="Ramaprasad A."/>
        </authorList>
    </citation>
    <scope>NUCLEOTIDE SEQUENCE [LARGE SCALE GENOMIC DNA]</scope>
</reference>
<feature type="compositionally biased region" description="Low complexity" evidence="1">
    <location>
        <begin position="564"/>
        <end position="579"/>
    </location>
</feature>
<sequence length="786" mass="84760">MGIKACEIFNDIDALFIDYETNEEQFNDDNGLYNKYCPIKSGSKRCKTNYEKLSAISRHAYTELMQNENVDLDSENDLHGDFLIMGLSNKLYNISKDHSLSLKDSFGKYLGNSIGSFNYNSILYNKKYYMGYNIGVMNGFYLLFKQICETINISEKPNAQQHEYINSVTQCLIMYDKLYDFVNQCDPYLQLLYHLKTIYNDLIDAVIKANGNDESLRSKLIKLSSIDKTTFGSEFNTKGCKKVNKKFEQNISKIANKSKEEQEEQDEQDELSTLIELLGSDDDDDDGENGDDAASTDGTDDTDTQTDISSGLVNSQDKYDTQGNEQKDSDDGQVSQPASSNGETGSGTDTGAGGTGSGTVGGSDNGPGTGLGSVQGGALGGSGINHQGTNGGTDSQGGTGNGTGDGTKVSGDQDATNSSGTFYGYGSSNWGSRLNPLNYIPSIPDIYETPKNILASTANKITSAYSNTVDNIKYAYDRTVDSVTSAYNSAVTAAKNAYTTSTNYISGAVSSITDQLSSLGTFSQLGDDQPELGGSGNSLPTENNPPSTTLIPNPDPNPLPPSSPSSSSSSSSPSSSLPSSPSPLSPVTSSDPQTPSPKSLDPQPISTQNSKSSDQQSTSTAGKGVSQIPLPAQVTLASFGTSPLNIGNGNNPFGTDVKINEKSSIWCIGSNKKCNIVGIGIIGISIFAFLTIMYKYISFGSVKTSKKKKSMKRVIKYGDGTRKTQIIIKSYDRNKDLKPVINSVGRKKDPLLNIYKLMQADPVPFINLFFLLIFFVYKKKLNYLEL</sequence>
<name>A0A6V7SFI0_PLAVN</name>
<evidence type="ECO:0000256" key="1">
    <source>
        <dbReference type="SAM" id="MobiDB-lite"/>
    </source>
</evidence>
<dbReference type="Proteomes" id="UP000515697">
    <property type="component" value="Chromosome PVSEL_03"/>
</dbReference>
<feature type="compositionally biased region" description="Acidic residues" evidence="1">
    <location>
        <begin position="279"/>
        <end position="291"/>
    </location>
</feature>
<feature type="compositionally biased region" description="Polar residues" evidence="1">
    <location>
        <begin position="537"/>
        <end position="551"/>
    </location>
</feature>
<feature type="compositionally biased region" description="Basic and acidic residues" evidence="1">
    <location>
        <begin position="317"/>
        <end position="330"/>
    </location>
</feature>
<feature type="region of interest" description="Disordered" evidence="1">
    <location>
        <begin position="278"/>
        <end position="415"/>
    </location>
</feature>
<feature type="transmembrane region" description="Helical" evidence="2">
    <location>
        <begin position="676"/>
        <end position="697"/>
    </location>
</feature>
<dbReference type="VEuPathDB" id="PlasmoDB:PVBDA_0300080"/>
<feature type="compositionally biased region" description="Pro residues" evidence="1">
    <location>
        <begin position="553"/>
        <end position="563"/>
    </location>
</feature>
<dbReference type="InterPro" id="IPR006477">
    <property type="entry name" value="Yir_bir_cir"/>
</dbReference>
<feature type="region of interest" description="Disordered" evidence="1">
    <location>
        <begin position="520"/>
        <end position="626"/>
    </location>
</feature>
<dbReference type="Pfam" id="PF06022">
    <property type="entry name" value="Cir_Bir_Yir"/>
    <property type="match status" value="1"/>
</dbReference>
<feature type="transmembrane region" description="Helical" evidence="2">
    <location>
        <begin position="757"/>
        <end position="777"/>
    </location>
</feature>
<keyword evidence="2" id="KW-1133">Transmembrane helix</keyword>
<keyword evidence="2" id="KW-0812">Transmembrane</keyword>
<feature type="compositionally biased region" description="Polar residues" evidence="1">
    <location>
        <begin position="332"/>
        <end position="341"/>
    </location>
</feature>
<gene>
    <name evidence="3" type="ORF">PVSEL_0300190</name>
</gene>
<dbReference type="VEuPathDB" id="PlasmoDB:PVBDA_1300020"/>
<dbReference type="VEuPathDB" id="PlasmoDB:PVVCY_0900020"/>
<dbReference type="EMBL" id="LR865424">
    <property type="protein sequence ID" value="CAD2096858.1"/>
    <property type="molecule type" value="Genomic_DNA"/>
</dbReference>
<accession>A0A6V7SFI0</accession>
<keyword evidence="2" id="KW-0472">Membrane</keyword>
<dbReference type="VEuPathDB" id="PlasmoDB:PVLDE_0700070"/>
<dbReference type="VEuPathDB" id="PlasmoDB:PVSEL_0300190"/>
<proteinExistence type="predicted"/>
<protein>
    <submittedName>
        <fullName evidence="3">PIR protein CIR protein</fullName>
    </submittedName>
</protein>